<dbReference type="CDD" id="cd05325">
    <property type="entry name" value="carb_red_sniffer_like_SDR_c"/>
    <property type="match status" value="1"/>
</dbReference>
<dbReference type="PANTHER" id="PTHR43544:SF7">
    <property type="entry name" value="NADB-LER2"/>
    <property type="match status" value="1"/>
</dbReference>
<dbReference type="PRINTS" id="PR00081">
    <property type="entry name" value="GDHRDH"/>
</dbReference>
<evidence type="ECO:0000313" key="4">
    <source>
        <dbReference type="EMBL" id="KAH7368418.1"/>
    </source>
</evidence>
<keyword evidence="5" id="KW-1185">Reference proteome</keyword>
<organism evidence="4 5">
    <name type="scientific">Plectosphaerella cucumerina</name>
    <dbReference type="NCBI Taxonomy" id="40658"/>
    <lineage>
        <taxon>Eukaryota</taxon>
        <taxon>Fungi</taxon>
        <taxon>Dikarya</taxon>
        <taxon>Ascomycota</taxon>
        <taxon>Pezizomycotina</taxon>
        <taxon>Sordariomycetes</taxon>
        <taxon>Hypocreomycetidae</taxon>
        <taxon>Glomerellales</taxon>
        <taxon>Plectosphaerellaceae</taxon>
        <taxon>Plectosphaerella</taxon>
    </lineage>
</organism>
<comment type="similarity">
    <text evidence="1">Belongs to the short-chain dehydrogenases/reductases (SDR) family.</text>
</comment>
<dbReference type="SUPFAM" id="SSF51735">
    <property type="entry name" value="NAD(P)-binding Rossmann-fold domains"/>
    <property type="match status" value="1"/>
</dbReference>
<evidence type="ECO:0000256" key="1">
    <source>
        <dbReference type="ARBA" id="ARBA00006484"/>
    </source>
</evidence>
<dbReference type="Gene3D" id="3.40.50.720">
    <property type="entry name" value="NAD(P)-binding Rossmann-like Domain"/>
    <property type="match status" value="1"/>
</dbReference>
<dbReference type="InterPro" id="IPR002347">
    <property type="entry name" value="SDR_fam"/>
</dbReference>
<accession>A0A8K0TMW2</accession>
<gene>
    <name evidence="4" type="ORF">B0T11DRAFT_222193</name>
</gene>
<dbReference type="GO" id="GO:0005737">
    <property type="term" value="C:cytoplasm"/>
    <property type="evidence" value="ECO:0007669"/>
    <property type="project" value="TreeGrafter"/>
</dbReference>
<protein>
    <submittedName>
        <fullName evidence="4">Uncharacterized protein</fullName>
    </submittedName>
</protein>
<name>A0A8K0TMW2_9PEZI</name>
<dbReference type="OrthoDB" id="9876299at2759"/>
<dbReference type="Pfam" id="PF00106">
    <property type="entry name" value="adh_short"/>
    <property type="match status" value="1"/>
</dbReference>
<keyword evidence="3" id="KW-0560">Oxidoreductase</keyword>
<dbReference type="InterPro" id="IPR036291">
    <property type="entry name" value="NAD(P)-bd_dom_sf"/>
</dbReference>
<evidence type="ECO:0000256" key="2">
    <source>
        <dbReference type="ARBA" id="ARBA00022857"/>
    </source>
</evidence>
<proteinExistence type="inferred from homology"/>
<reference evidence="4" key="1">
    <citation type="journal article" date="2021" name="Nat. Commun.">
        <title>Genetic determinants of endophytism in the Arabidopsis root mycobiome.</title>
        <authorList>
            <person name="Mesny F."/>
            <person name="Miyauchi S."/>
            <person name="Thiergart T."/>
            <person name="Pickel B."/>
            <person name="Atanasova L."/>
            <person name="Karlsson M."/>
            <person name="Huettel B."/>
            <person name="Barry K.W."/>
            <person name="Haridas S."/>
            <person name="Chen C."/>
            <person name="Bauer D."/>
            <person name="Andreopoulos W."/>
            <person name="Pangilinan J."/>
            <person name="LaButti K."/>
            <person name="Riley R."/>
            <person name="Lipzen A."/>
            <person name="Clum A."/>
            <person name="Drula E."/>
            <person name="Henrissat B."/>
            <person name="Kohler A."/>
            <person name="Grigoriev I.V."/>
            <person name="Martin F.M."/>
            <person name="Hacquard S."/>
        </authorList>
    </citation>
    <scope>NUCLEOTIDE SEQUENCE</scope>
    <source>
        <strain evidence="4">MPI-CAGE-AT-0016</strain>
    </source>
</reference>
<dbReference type="Proteomes" id="UP000813385">
    <property type="component" value="Unassembled WGS sequence"/>
</dbReference>
<keyword evidence="2" id="KW-0521">NADP</keyword>
<evidence type="ECO:0000313" key="5">
    <source>
        <dbReference type="Proteomes" id="UP000813385"/>
    </source>
</evidence>
<dbReference type="PANTHER" id="PTHR43544">
    <property type="entry name" value="SHORT-CHAIN DEHYDROGENASE/REDUCTASE"/>
    <property type="match status" value="1"/>
</dbReference>
<dbReference type="AlphaFoldDB" id="A0A8K0TMW2"/>
<dbReference type="EMBL" id="JAGPXD010000002">
    <property type="protein sequence ID" value="KAH7368418.1"/>
    <property type="molecule type" value="Genomic_DNA"/>
</dbReference>
<comment type="caution">
    <text evidence="4">The sequence shown here is derived from an EMBL/GenBank/DDBJ whole genome shotgun (WGS) entry which is preliminary data.</text>
</comment>
<evidence type="ECO:0000256" key="3">
    <source>
        <dbReference type="ARBA" id="ARBA00023002"/>
    </source>
</evidence>
<dbReference type="InterPro" id="IPR051468">
    <property type="entry name" value="Fungal_SecMetab_SDRs"/>
</dbReference>
<dbReference type="GO" id="GO:0016491">
    <property type="term" value="F:oxidoreductase activity"/>
    <property type="evidence" value="ECO:0007669"/>
    <property type="project" value="UniProtKB-KW"/>
</dbReference>
<sequence length="256" mass="26413">MATPKTVLITGANRGIGKGFTATFLSQPATTVIAAVRDPASAAALAELPTAEGSKLITVKLDSSVAEDASNAVAKLKSEHGIEALDIVIANAGIAKNGTSVRNTSADAITEHFAVNSLGPVLLFQATADLLQASKTGNPKFVALSTFIGSIGGIDALTSLGWPNTASPYGGSKAALNWFVRRLHFEEPWLTSFVFHPGLVETDMAHGALEGTGLSVKDVGAITVDTSVSGMVKTITAATRETSGTFQNYDGAINPW</sequence>